<comment type="caution">
    <text evidence="1">The sequence shown here is derived from an EMBL/GenBank/DDBJ whole genome shotgun (WGS) entry which is preliminary data.</text>
</comment>
<dbReference type="Proteomes" id="UP001165960">
    <property type="component" value="Unassembled WGS sequence"/>
</dbReference>
<reference evidence="1" key="1">
    <citation type="submission" date="2022-04" db="EMBL/GenBank/DDBJ databases">
        <title>Genome of the entomopathogenic fungus Entomophthora muscae.</title>
        <authorList>
            <person name="Elya C."/>
            <person name="Lovett B.R."/>
            <person name="Lee E."/>
            <person name="Macias A.M."/>
            <person name="Hajek A.E."/>
            <person name="De Bivort B.L."/>
            <person name="Kasson M.T."/>
            <person name="De Fine Licht H.H."/>
            <person name="Stajich J.E."/>
        </authorList>
    </citation>
    <scope>NUCLEOTIDE SEQUENCE</scope>
    <source>
        <strain evidence="1">Berkeley</strain>
    </source>
</reference>
<name>A0ACC2TT76_9FUNG</name>
<gene>
    <name evidence="1" type="ORF">DSO57_1013068</name>
</gene>
<dbReference type="EMBL" id="QTSX02002177">
    <property type="protein sequence ID" value="KAJ9077824.1"/>
    <property type="molecule type" value="Genomic_DNA"/>
</dbReference>
<organism evidence="1 2">
    <name type="scientific">Entomophthora muscae</name>
    <dbReference type="NCBI Taxonomy" id="34485"/>
    <lineage>
        <taxon>Eukaryota</taxon>
        <taxon>Fungi</taxon>
        <taxon>Fungi incertae sedis</taxon>
        <taxon>Zoopagomycota</taxon>
        <taxon>Entomophthoromycotina</taxon>
        <taxon>Entomophthoromycetes</taxon>
        <taxon>Entomophthorales</taxon>
        <taxon>Entomophthoraceae</taxon>
        <taxon>Entomophthora</taxon>
    </lineage>
</organism>
<evidence type="ECO:0000313" key="1">
    <source>
        <dbReference type="EMBL" id="KAJ9077824.1"/>
    </source>
</evidence>
<sequence>MVFKRKKSDKKPKKKYFNLPGTDKLDKFGETSISFKGVLAQGENSIKAKIYSYEELQRRKQEPIEASPKTFSADGVLKKLEAVSRFLSTRNGRIGLGAVIFASIIGGAFKSMEERKRAH</sequence>
<protein>
    <submittedName>
        <fullName evidence="1">Uncharacterized protein</fullName>
    </submittedName>
</protein>
<evidence type="ECO:0000313" key="2">
    <source>
        <dbReference type="Proteomes" id="UP001165960"/>
    </source>
</evidence>
<proteinExistence type="predicted"/>
<accession>A0ACC2TT76</accession>
<keyword evidence="2" id="KW-1185">Reference proteome</keyword>